<dbReference type="EMBL" id="QJKJ01000679">
    <property type="protein sequence ID" value="RDY11246.1"/>
    <property type="molecule type" value="Genomic_DNA"/>
</dbReference>
<evidence type="ECO:0000313" key="2">
    <source>
        <dbReference type="Proteomes" id="UP000257109"/>
    </source>
</evidence>
<evidence type="ECO:0008006" key="3">
    <source>
        <dbReference type="Google" id="ProtNLM"/>
    </source>
</evidence>
<keyword evidence="2" id="KW-1185">Reference proteome</keyword>
<reference evidence="1" key="1">
    <citation type="submission" date="2018-05" db="EMBL/GenBank/DDBJ databases">
        <title>Draft genome of Mucuna pruriens seed.</title>
        <authorList>
            <person name="Nnadi N.E."/>
            <person name="Vos R."/>
            <person name="Hasami M.H."/>
            <person name="Devisetty U.K."/>
            <person name="Aguiy J.C."/>
        </authorList>
    </citation>
    <scope>NUCLEOTIDE SEQUENCE [LARGE SCALE GENOMIC DNA]</scope>
    <source>
        <strain evidence="1">JCA_2017</strain>
    </source>
</reference>
<comment type="caution">
    <text evidence="1">The sequence shown here is derived from an EMBL/GenBank/DDBJ whole genome shotgun (WGS) entry which is preliminary data.</text>
</comment>
<feature type="non-terminal residue" evidence="1">
    <location>
        <position position="1"/>
    </location>
</feature>
<organism evidence="1 2">
    <name type="scientific">Mucuna pruriens</name>
    <name type="common">Velvet bean</name>
    <name type="synonym">Dolichos pruriens</name>
    <dbReference type="NCBI Taxonomy" id="157652"/>
    <lineage>
        <taxon>Eukaryota</taxon>
        <taxon>Viridiplantae</taxon>
        <taxon>Streptophyta</taxon>
        <taxon>Embryophyta</taxon>
        <taxon>Tracheophyta</taxon>
        <taxon>Spermatophyta</taxon>
        <taxon>Magnoliopsida</taxon>
        <taxon>eudicotyledons</taxon>
        <taxon>Gunneridae</taxon>
        <taxon>Pentapetalae</taxon>
        <taxon>rosids</taxon>
        <taxon>fabids</taxon>
        <taxon>Fabales</taxon>
        <taxon>Fabaceae</taxon>
        <taxon>Papilionoideae</taxon>
        <taxon>50 kb inversion clade</taxon>
        <taxon>NPAAA clade</taxon>
        <taxon>indigoferoid/millettioid clade</taxon>
        <taxon>Phaseoleae</taxon>
        <taxon>Mucuna</taxon>
    </lineage>
</organism>
<proteinExistence type="predicted"/>
<gene>
    <name evidence="1" type="ORF">CR513_04122</name>
</gene>
<name>A0A371I882_MUCPR</name>
<dbReference type="Proteomes" id="UP000257109">
    <property type="component" value="Unassembled WGS sequence"/>
</dbReference>
<evidence type="ECO:0000313" key="1">
    <source>
        <dbReference type="EMBL" id="RDY11246.1"/>
    </source>
</evidence>
<dbReference type="AlphaFoldDB" id="A0A371I882"/>
<accession>A0A371I882</accession>
<protein>
    <recommendedName>
        <fullName evidence="3">Reverse transcriptase Ty1/copia-type domain-containing protein</fullName>
    </recommendedName>
</protein>
<sequence length="137" mass="15702">MVAQFGLHLEQMDVKTAFLHGELEETIFMKQPAEVSWKAPLQHVVALSTTESEYIGIIEIVKEAQWLRGLRYDLGCNSTSKEDSYFRQPADFITKVVIVSNNALRWTPVHPQSPMTRSLLFPQGHLALYEPMQSKKR</sequence>